<dbReference type="AlphaFoldDB" id="A0A7J6G045"/>
<protein>
    <recommendedName>
        <fullName evidence="1">DUF8040 domain-containing protein</fullName>
    </recommendedName>
</protein>
<dbReference type="InterPro" id="IPR058353">
    <property type="entry name" value="DUF8040"/>
</dbReference>
<dbReference type="Pfam" id="PF26138">
    <property type="entry name" value="DUF8040"/>
    <property type="match status" value="1"/>
</dbReference>
<comment type="caution">
    <text evidence="2">The sequence shown here is derived from an EMBL/GenBank/DDBJ whole genome shotgun (WGS) entry which is preliminary data.</text>
</comment>
<sequence length="80" mass="9309">MLETKGELRSSKYTCVDKKVAMFLHIIAHQMKNRVIKFEFMRFGQTISKNFHNNCLGTLDGTYIRVRVPNSDKPMCKSPK</sequence>
<feature type="non-terminal residue" evidence="2">
    <location>
        <position position="1"/>
    </location>
</feature>
<evidence type="ECO:0000259" key="1">
    <source>
        <dbReference type="Pfam" id="PF26138"/>
    </source>
</evidence>
<organism evidence="2 3">
    <name type="scientific">Cannabis sativa</name>
    <name type="common">Hemp</name>
    <name type="synonym">Marijuana</name>
    <dbReference type="NCBI Taxonomy" id="3483"/>
    <lineage>
        <taxon>Eukaryota</taxon>
        <taxon>Viridiplantae</taxon>
        <taxon>Streptophyta</taxon>
        <taxon>Embryophyta</taxon>
        <taxon>Tracheophyta</taxon>
        <taxon>Spermatophyta</taxon>
        <taxon>Magnoliopsida</taxon>
        <taxon>eudicotyledons</taxon>
        <taxon>Gunneridae</taxon>
        <taxon>Pentapetalae</taxon>
        <taxon>rosids</taxon>
        <taxon>fabids</taxon>
        <taxon>Rosales</taxon>
        <taxon>Cannabaceae</taxon>
        <taxon>Cannabis</taxon>
    </lineage>
</organism>
<evidence type="ECO:0000313" key="3">
    <source>
        <dbReference type="Proteomes" id="UP000583929"/>
    </source>
</evidence>
<keyword evidence="3" id="KW-1185">Reference proteome</keyword>
<feature type="domain" description="DUF8040" evidence="1">
    <location>
        <begin position="2"/>
        <end position="53"/>
    </location>
</feature>
<dbReference type="PANTHER" id="PTHR22930:SF293">
    <property type="entry name" value="PROTEIN ALP1-LIKE"/>
    <property type="match status" value="1"/>
</dbReference>
<gene>
    <name evidence="2" type="ORF">G4B88_025223</name>
</gene>
<evidence type="ECO:0000313" key="2">
    <source>
        <dbReference type="EMBL" id="KAF4376132.1"/>
    </source>
</evidence>
<dbReference type="InterPro" id="IPR045249">
    <property type="entry name" value="HARBI1-like"/>
</dbReference>
<dbReference type="EMBL" id="JAATIQ010000157">
    <property type="protein sequence ID" value="KAF4376132.1"/>
    <property type="molecule type" value="Genomic_DNA"/>
</dbReference>
<accession>A0A7J6G045</accession>
<reference evidence="2 3" key="1">
    <citation type="journal article" date="2020" name="bioRxiv">
        <title>Sequence and annotation of 42 cannabis genomes reveals extensive copy number variation in cannabinoid synthesis and pathogen resistance genes.</title>
        <authorList>
            <person name="Mckernan K.J."/>
            <person name="Helbert Y."/>
            <person name="Kane L.T."/>
            <person name="Ebling H."/>
            <person name="Zhang L."/>
            <person name="Liu B."/>
            <person name="Eaton Z."/>
            <person name="Mclaughlin S."/>
            <person name="Kingan S."/>
            <person name="Baybayan P."/>
            <person name="Concepcion G."/>
            <person name="Jordan M."/>
            <person name="Riva A."/>
            <person name="Barbazuk W."/>
            <person name="Harkins T."/>
        </authorList>
    </citation>
    <scope>NUCLEOTIDE SEQUENCE [LARGE SCALE GENOMIC DNA]</scope>
    <source>
        <strain evidence="3">cv. Jamaican Lion 4</strain>
        <tissue evidence="2">Leaf</tissue>
    </source>
</reference>
<name>A0A7J6G045_CANSA</name>
<proteinExistence type="predicted"/>
<dbReference type="PANTHER" id="PTHR22930">
    <property type="match status" value="1"/>
</dbReference>
<dbReference type="Proteomes" id="UP000583929">
    <property type="component" value="Unassembled WGS sequence"/>
</dbReference>